<keyword evidence="4" id="KW-0456">Lyase</keyword>
<evidence type="ECO:0000256" key="5">
    <source>
        <dbReference type="RuleBase" id="RU003523"/>
    </source>
</evidence>
<keyword evidence="2 5" id="KW-0808">Transferase</keyword>
<dbReference type="eggNOG" id="COG0119">
    <property type="taxonomic scope" value="Bacteria"/>
</dbReference>
<dbReference type="Gene3D" id="3.20.20.70">
    <property type="entry name" value="Aldolase class I"/>
    <property type="match status" value="1"/>
</dbReference>
<dbReference type="GO" id="GO:0004419">
    <property type="term" value="F:hydroxymethylglutaryl-CoA lyase activity"/>
    <property type="evidence" value="ECO:0007669"/>
    <property type="project" value="TreeGrafter"/>
</dbReference>
<reference evidence="7 8" key="2">
    <citation type="journal article" date="2016" name="Sci. Rep.">
        <title>A novel serine protease, Sep1, from Bacillus firmus DS-1 has nematicidal activity and degrades multiple intestinal-associated nematode proteins.</title>
        <authorList>
            <person name="Geng C."/>
            <person name="Nie X."/>
            <person name="Tang Z."/>
            <person name="Zhang Y."/>
            <person name="Lin J."/>
            <person name="Sun M."/>
            <person name="Peng D."/>
        </authorList>
    </citation>
    <scope>NUCLEOTIDE SEQUENCE [LARGE SCALE GENOMIC DNA]</scope>
    <source>
        <strain evidence="7 8">DS1</strain>
    </source>
</reference>
<dbReference type="RefSeq" id="WP_035330486.1">
    <property type="nucleotide sequence ID" value="NZ_APVL01000010.1"/>
</dbReference>
<dbReference type="InterPro" id="IPR002034">
    <property type="entry name" value="AIPM/Hcit_synth_CS"/>
</dbReference>
<dbReference type="InterPro" id="IPR013785">
    <property type="entry name" value="Aldolase_TIM"/>
</dbReference>
<dbReference type="EMBL" id="APVL01000010">
    <property type="protein sequence ID" value="EWG10274.1"/>
    <property type="molecule type" value="Genomic_DNA"/>
</dbReference>
<protein>
    <submittedName>
        <fullName evidence="7">Pyruvate carboxyltransferase</fullName>
    </submittedName>
</protein>
<sequence length="307" mass="33700">MKLINEVMIYEVALRDGLQLESMILTPEEKLDVFNLLHVAKVSEVEFGSFVHPKLVPQMANTSEFYSQIQQHEAKMELVALVPNLKGLEIAKENGVRSVNYVLSASNTHNRQNVRQSTDESLNSFKVLSQFASKYDIGLNVTVATSFGCPFEGTVPQNRIMKIVDTLLLHNIKRITLADTTGMANPKQVYDLAKAVSDEWRNFEFGCHFHNTRGMGMANILAGMEAGIRIYDASIGGIGGCPFAPGATGNVCTEDVVHMMEEMGVRTAIDLDTLIAASEKLKSILGHDLPGQVAKAGKSSKRYPVPN</sequence>
<dbReference type="SUPFAM" id="SSF51569">
    <property type="entry name" value="Aldolase"/>
    <property type="match status" value="1"/>
</dbReference>
<dbReference type="OrthoDB" id="9784013at2"/>
<dbReference type="InterPro" id="IPR000891">
    <property type="entry name" value="PYR_CT"/>
</dbReference>
<proteinExistence type="inferred from homology"/>
<dbReference type="GO" id="GO:0046912">
    <property type="term" value="F:acyltransferase activity, acyl groups converted into alkyl on transfer"/>
    <property type="evidence" value="ECO:0007669"/>
    <property type="project" value="InterPro"/>
</dbReference>
<dbReference type="PATRIC" id="fig|1307436.3.peg.3048"/>
<dbReference type="CDD" id="cd07938">
    <property type="entry name" value="DRE_TIM_HMGL"/>
    <property type="match status" value="1"/>
</dbReference>
<dbReference type="PROSITE" id="PS50991">
    <property type="entry name" value="PYR_CT"/>
    <property type="match status" value="1"/>
</dbReference>
<evidence type="ECO:0000259" key="6">
    <source>
        <dbReference type="PROSITE" id="PS50991"/>
    </source>
</evidence>
<dbReference type="AlphaFoldDB" id="W7LE48"/>
<gene>
    <name evidence="7" type="ORF">PBF_14264</name>
</gene>
<evidence type="ECO:0000313" key="8">
    <source>
        <dbReference type="Proteomes" id="UP000019270"/>
    </source>
</evidence>
<evidence type="ECO:0000313" key="7">
    <source>
        <dbReference type="EMBL" id="EWG10274.1"/>
    </source>
</evidence>
<dbReference type="InterPro" id="IPR043594">
    <property type="entry name" value="HMGL"/>
</dbReference>
<name>W7LE48_CYTFI</name>
<comment type="similarity">
    <text evidence="5">Belongs to the alpha-IPM synthase/homocitrate synthase family.</text>
</comment>
<dbReference type="Pfam" id="PF00682">
    <property type="entry name" value="HMGL-like"/>
    <property type="match status" value="1"/>
</dbReference>
<dbReference type="GO" id="GO:0046951">
    <property type="term" value="P:ketone body biosynthetic process"/>
    <property type="evidence" value="ECO:0007669"/>
    <property type="project" value="TreeGrafter"/>
</dbReference>
<accession>W7LE48</accession>
<evidence type="ECO:0000256" key="3">
    <source>
        <dbReference type="ARBA" id="ARBA00022723"/>
    </source>
</evidence>
<feature type="domain" description="Pyruvate carboxyltransferase" evidence="6">
    <location>
        <begin position="7"/>
        <end position="275"/>
    </location>
</feature>
<reference evidence="8" key="1">
    <citation type="submission" date="2013-03" db="EMBL/GenBank/DDBJ databases">
        <title>Draft genome sequence of Bacillus firmus DS1.</title>
        <authorList>
            <person name="Peng D."/>
            <person name="Zhu L."/>
            <person name="Sun M."/>
        </authorList>
    </citation>
    <scope>NUCLEOTIDE SEQUENCE [LARGE SCALE GENOMIC DNA]</scope>
    <source>
        <strain evidence="8">DS1</strain>
    </source>
</reference>
<evidence type="ECO:0000256" key="4">
    <source>
        <dbReference type="ARBA" id="ARBA00023239"/>
    </source>
</evidence>
<dbReference type="GO" id="GO:0006552">
    <property type="term" value="P:L-leucine catabolic process"/>
    <property type="evidence" value="ECO:0007669"/>
    <property type="project" value="TreeGrafter"/>
</dbReference>
<dbReference type="PANTHER" id="PTHR42738:SF7">
    <property type="entry name" value="HYDROXYMETHYLGLUTARYL-COA LYASE"/>
    <property type="match status" value="1"/>
</dbReference>
<organism evidence="7 8">
    <name type="scientific">Cytobacillus firmus DS1</name>
    <dbReference type="NCBI Taxonomy" id="1307436"/>
    <lineage>
        <taxon>Bacteria</taxon>
        <taxon>Bacillati</taxon>
        <taxon>Bacillota</taxon>
        <taxon>Bacilli</taxon>
        <taxon>Bacillales</taxon>
        <taxon>Bacillaceae</taxon>
        <taxon>Cytobacillus</taxon>
    </lineage>
</organism>
<dbReference type="GO" id="GO:0046872">
    <property type="term" value="F:metal ion binding"/>
    <property type="evidence" value="ECO:0007669"/>
    <property type="project" value="UniProtKB-KW"/>
</dbReference>
<comment type="similarity">
    <text evidence="1">Belongs to the HMG-CoA lyase family.</text>
</comment>
<dbReference type="Proteomes" id="UP000019270">
    <property type="component" value="Unassembled WGS sequence"/>
</dbReference>
<dbReference type="NCBIfam" id="NF004283">
    <property type="entry name" value="PRK05692.1"/>
    <property type="match status" value="1"/>
</dbReference>
<keyword evidence="7" id="KW-0670">Pyruvate</keyword>
<dbReference type="PANTHER" id="PTHR42738">
    <property type="entry name" value="HYDROXYMETHYLGLUTARYL-COA LYASE"/>
    <property type="match status" value="1"/>
</dbReference>
<keyword evidence="3" id="KW-0479">Metal-binding</keyword>
<evidence type="ECO:0000256" key="1">
    <source>
        <dbReference type="ARBA" id="ARBA00009405"/>
    </source>
</evidence>
<comment type="caution">
    <text evidence="7">The sequence shown here is derived from an EMBL/GenBank/DDBJ whole genome shotgun (WGS) entry which is preliminary data.</text>
</comment>
<evidence type="ECO:0000256" key="2">
    <source>
        <dbReference type="ARBA" id="ARBA00022679"/>
    </source>
</evidence>
<dbReference type="PROSITE" id="PS00815">
    <property type="entry name" value="AIPM_HOMOCIT_SYNTH_1"/>
    <property type="match status" value="1"/>
</dbReference>